<name>A0A4Z2EWV1_9TELE</name>
<feature type="compositionally biased region" description="Basic and acidic residues" evidence="1">
    <location>
        <begin position="29"/>
        <end position="48"/>
    </location>
</feature>
<reference evidence="2 3" key="1">
    <citation type="submission" date="2019-03" db="EMBL/GenBank/DDBJ databases">
        <title>First draft genome of Liparis tanakae, snailfish: a comprehensive survey of snailfish specific genes.</title>
        <authorList>
            <person name="Kim W."/>
            <person name="Song I."/>
            <person name="Jeong J.-H."/>
            <person name="Kim D."/>
            <person name="Kim S."/>
            <person name="Ryu S."/>
            <person name="Song J.Y."/>
            <person name="Lee S.K."/>
        </authorList>
    </citation>
    <scope>NUCLEOTIDE SEQUENCE [LARGE SCALE GENOMIC DNA]</scope>
    <source>
        <tissue evidence="2">Muscle</tissue>
    </source>
</reference>
<keyword evidence="3" id="KW-1185">Reference proteome</keyword>
<proteinExistence type="predicted"/>
<gene>
    <name evidence="2" type="ORF">EYF80_056453</name>
</gene>
<dbReference type="EMBL" id="SRLO01002258">
    <property type="protein sequence ID" value="TNN33387.1"/>
    <property type="molecule type" value="Genomic_DNA"/>
</dbReference>
<dbReference type="Proteomes" id="UP000314294">
    <property type="component" value="Unassembled WGS sequence"/>
</dbReference>
<dbReference type="AlphaFoldDB" id="A0A4Z2EWV1"/>
<sequence length="76" mass="8501">MNRRRRCVSALRGRDPANEARGQFAAAAMEREETRRAATLPRTDEKTAPRGLRNKPHSQKEEVSGCNDPEDTPPSV</sequence>
<protein>
    <submittedName>
        <fullName evidence="2">Uncharacterized protein</fullName>
    </submittedName>
</protein>
<accession>A0A4Z2EWV1</accession>
<evidence type="ECO:0000313" key="2">
    <source>
        <dbReference type="EMBL" id="TNN33387.1"/>
    </source>
</evidence>
<evidence type="ECO:0000256" key="1">
    <source>
        <dbReference type="SAM" id="MobiDB-lite"/>
    </source>
</evidence>
<evidence type="ECO:0000313" key="3">
    <source>
        <dbReference type="Proteomes" id="UP000314294"/>
    </source>
</evidence>
<feature type="region of interest" description="Disordered" evidence="1">
    <location>
        <begin position="1"/>
        <end position="76"/>
    </location>
</feature>
<organism evidence="2 3">
    <name type="scientific">Liparis tanakae</name>
    <name type="common">Tanaka's snailfish</name>
    <dbReference type="NCBI Taxonomy" id="230148"/>
    <lineage>
        <taxon>Eukaryota</taxon>
        <taxon>Metazoa</taxon>
        <taxon>Chordata</taxon>
        <taxon>Craniata</taxon>
        <taxon>Vertebrata</taxon>
        <taxon>Euteleostomi</taxon>
        <taxon>Actinopterygii</taxon>
        <taxon>Neopterygii</taxon>
        <taxon>Teleostei</taxon>
        <taxon>Neoteleostei</taxon>
        <taxon>Acanthomorphata</taxon>
        <taxon>Eupercaria</taxon>
        <taxon>Perciformes</taxon>
        <taxon>Cottioidei</taxon>
        <taxon>Cottales</taxon>
        <taxon>Liparidae</taxon>
        <taxon>Liparis</taxon>
    </lineage>
</organism>
<comment type="caution">
    <text evidence="2">The sequence shown here is derived from an EMBL/GenBank/DDBJ whole genome shotgun (WGS) entry which is preliminary data.</text>
</comment>